<dbReference type="AlphaFoldDB" id="A0A1Q3E1H9"/>
<dbReference type="PANTHER" id="PTHR36223">
    <property type="entry name" value="BETA-LACTAMASE-TYPE TRANSPEPTIDASE FOLD DOMAIN CONTAINING PROTEIN"/>
    <property type="match status" value="1"/>
</dbReference>
<dbReference type="InterPro" id="IPR057678">
    <property type="entry name" value="DUF7918"/>
</dbReference>
<gene>
    <name evidence="3" type="ORF">LENED_002578</name>
</gene>
<sequence>MLRIGPYSAWVVVDGDGLETHCVEASHHNRTTSTSGWISSEAGKKFSVYWSNAVRDVDLEATVLIDGVECNRHVMLAASDKFPHRPNTVRVSYTRTSEVTRRDFFFSVIQVIDDDEYIPSVDYTKFGVITLELWRLRVNRVVRQQLQCDPPKIPMLEFQVLPEQTKKGGTHHVRFGKEYSASRPIVDMVDGQKLDKAPYMSFSFKYRPRDILLAQGVIAPRIDCPVPTNRLLSAQRLKVVTEKQTHRHRKNQYLPHRNQPRNIKTK</sequence>
<evidence type="ECO:0000313" key="3">
    <source>
        <dbReference type="EMBL" id="GAW01011.1"/>
    </source>
</evidence>
<dbReference type="Pfam" id="PF25534">
    <property type="entry name" value="DUF7918"/>
    <property type="match status" value="1"/>
</dbReference>
<dbReference type="Proteomes" id="UP000188533">
    <property type="component" value="Unassembled WGS sequence"/>
</dbReference>
<evidence type="ECO:0000259" key="2">
    <source>
        <dbReference type="Pfam" id="PF25534"/>
    </source>
</evidence>
<reference evidence="3 4" key="2">
    <citation type="submission" date="2017-02" db="EMBL/GenBank/DDBJ databases">
        <title>A genome survey and senescence transcriptome analysis in Lentinula edodes.</title>
        <authorList>
            <person name="Sakamoto Y."/>
            <person name="Nakade K."/>
            <person name="Sato S."/>
            <person name="Yoshida Y."/>
            <person name="Miyazaki K."/>
            <person name="Natsume S."/>
            <person name="Konno N."/>
        </authorList>
    </citation>
    <scope>NUCLEOTIDE SEQUENCE [LARGE SCALE GENOMIC DNA]</scope>
    <source>
        <strain evidence="3 4">NBRC 111202</strain>
    </source>
</reference>
<name>A0A1Q3E1H9_LENED</name>
<feature type="region of interest" description="Disordered" evidence="1">
    <location>
        <begin position="241"/>
        <end position="266"/>
    </location>
</feature>
<dbReference type="EMBL" id="BDGU01000049">
    <property type="protein sequence ID" value="GAW01011.1"/>
    <property type="molecule type" value="Genomic_DNA"/>
</dbReference>
<evidence type="ECO:0000256" key="1">
    <source>
        <dbReference type="SAM" id="MobiDB-lite"/>
    </source>
</evidence>
<proteinExistence type="predicted"/>
<dbReference type="PANTHER" id="PTHR36223:SF1">
    <property type="entry name" value="TRANSCRIPTION ELONGATION FACTOR EAF N-TERMINAL DOMAIN-CONTAINING PROTEIN"/>
    <property type="match status" value="1"/>
</dbReference>
<feature type="domain" description="DUF7918" evidence="2">
    <location>
        <begin position="11"/>
        <end position="219"/>
    </location>
</feature>
<evidence type="ECO:0000313" key="4">
    <source>
        <dbReference type="Proteomes" id="UP000188533"/>
    </source>
</evidence>
<keyword evidence="4" id="KW-1185">Reference proteome</keyword>
<accession>A0A1Q3E1H9</accession>
<comment type="caution">
    <text evidence="3">The sequence shown here is derived from an EMBL/GenBank/DDBJ whole genome shotgun (WGS) entry which is preliminary data.</text>
</comment>
<protein>
    <recommendedName>
        <fullName evidence="2">DUF7918 domain-containing protein</fullName>
    </recommendedName>
</protein>
<reference evidence="3 4" key="1">
    <citation type="submission" date="2016-08" db="EMBL/GenBank/DDBJ databases">
        <authorList>
            <consortium name="Lentinula edodes genome sequencing consortium"/>
            <person name="Sakamoto Y."/>
            <person name="Nakade K."/>
            <person name="Sato S."/>
            <person name="Yoshida Y."/>
            <person name="Miyazaki K."/>
            <person name="Natsume S."/>
            <person name="Konno N."/>
        </authorList>
    </citation>
    <scope>NUCLEOTIDE SEQUENCE [LARGE SCALE GENOMIC DNA]</scope>
    <source>
        <strain evidence="3 4">NBRC 111202</strain>
    </source>
</reference>
<dbReference type="STRING" id="5353.A0A1Q3E1H9"/>
<organism evidence="3 4">
    <name type="scientific">Lentinula edodes</name>
    <name type="common">Shiitake mushroom</name>
    <name type="synonym">Lentinus edodes</name>
    <dbReference type="NCBI Taxonomy" id="5353"/>
    <lineage>
        <taxon>Eukaryota</taxon>
        <taxon>Fungi</taxon>
        <taxon>Dikarya</taxon>
        <taxon>Basidiomycota</taxon>
        <taxon>Agaricomycotina</taxon>
        <taxon>Agaricomycetes</taxon>
        <taxon>Agaricomycetidae</taxon>
        <taxon>Agaricales</taxon>
        <taxon>Marasmiineae</taxon>
        <taxon>Omphalotaceae</taxon>
        <taxon>Lentinula</taxon>
    </lineage>
</organism>